<dbReference type="Pfam" id="PF00589">
    <property type="entry name" value="Phage_integrase"/>
    <property type="match status" value="1"/>
</dbReference>
<evidence type="ECO:0000256" key="4">
    <source>
        <dbReference type="ARBA" id="ARBA00023172"/>
    </source>
</evidence>
<dbReference type="InterPro" id="IPR044068">
    <property type="entry name" value="CB"/>
</dbReference>
<organism evidence="8 9">
    <name type="scientific">Pseudothauera nasutitermitis</name>
    <dbReference type="NCBI Taxonomy" id="2565930"/>
    <lineage>
        <taxon>Bacteria</taxon>
        <taxon>Pseudomonadati</taxon>
        <taxon>Pseudomonadota</taxon>
        <taxon>Betaproteobacteria</taxon>
        <taxon>Rhodocyclales</taxon>
        <taxon>Zoogloeaceae</taxon>
        <taxon>Pseudothauera</taxon>
    </lineage>
</organism>
<dbReference type="RefSeq" id="WP_136350098.1">
    <property type="nucleotide sequence ID" value="NZ_SSOC01000009.1"/>
</dbReference>
<evidence type="ECO:0000259" key="6">
    <source>
        <dbReference type="PROSITE" id="PS51898"/>
    </source>
</evidence>
<sequence length="391" mass="44132">MPTNRLTDAQCRGAKPGEKPIKLFDGGGLYLYITPAGTKVWRIAYRIAGKPQTAAPGPYPAVSLADARAALAELKAQLRAGNDPRSARRAAKKGMTLSAATDGYMASRRDLSPSYLDNMRRGLEMHVLPYLGQRVISTIGRDDLLEVLLRMDAAGRYSYVRKVRMWVGQVFEWAIERGEAQINPAALIRPEKAFTRVSVQHFAAVELRDVPALMQRLALEGDLQSVLACRMLAYTWVRTTELRMMEWAEIDEQEGVWLIPAGKMKRRRDHLVPLSRQAVEILRTMRPRCRGTRYVWEGDRSPTRPMSENAVLALLHRIGYRGEMTGHGWRSVGSTWANEHGYSPDAIERQLAHVPENETRAAYNRAKYMPERRKMLQAWADWLEACSAASG</sequence>
<dbReference type="Pfam" id="PF22022">
    <property type="entry name" value="Phage_int_M"/>
    <property type="match status" value="1"/>
</dbReference>
<feature type="domain" description="Core-binding (CB)" evidence="7">
    <location>
        <begin position="95"/>
        <end position="175"/>
    </location>
</feature>
<evidence type="ECO:0000313" key="8">
    <source>
        <dbReference type="EMBL" id="THF61437.1"/>
    </source>
</evidence>
<name>A0A4S4AQI0_9RHOO</name>
<evidence type="ECO:0000256" key="2">
    <source>
        <dbReference type="ARBA" id="ARBA00022908"/>
    </source>
</evidence>
<comment type="caution">
    <text evidence="8">The sequence shown here is derived from an EMBL/GenBank/DDBJ whole genome shotgun (WGS) entry which is preliminary data.</text>
</comment>
<dbReference type="InterPro" id="IPR053876">
    <property type="entry name" value="Phage_int_M"/>
</dbReference>
<accession>A0A4S4AQI0</accession>
<protein>
    <submittedName>
        <fullName evidence="8">DUF4102 domain-containing protein</fullName>
    </submittedName>
</protein>
<dbReference type="AlphaFoldDB" id="A0A4S4AQI0"/>
<dbReference type="GO" id="GO:0003677">
    <property type="term" value="F:DNA binding"/>
    <property type="evidence" value="ECO:0007669"/>
    <property type="project" value="UniProtKB-UniRule"/>
</dbReference>
<dbReference type="PROSITE" id="PS51898">
    <property type="entry name" value="TYR_RECOMBINASE"/>
    <property type="match status" value="1"/>
</dbReference>
<dbReference type="PANTHER" id="PTHR30629">
    <property type="entry name" value="PROPHAGE INTEGRASE"/>
    <property type="match status" value="1"/>
</dbReference>
<dbReference type="InterPro" id="IPR010998">
    <property type="entry name" value="Integrase_recombinase_N"/>
</dbReference>
<keyword evidence="2" id="KW-0229">DNA integration</keyword>
<evidence type="ECO:0000256" key="3">
    <source>
        <dbReference type="ARBA" id="ARBA00023125"/>
    </source>
</evidence>
<evidence type="ECO:0000259" key="7">
    <source>
        <dbReference type="PROSITE" id="PS51900"/>
    </source>
</evidence>
<dbReference type="Proteomes" id="UP000308430">
    <property type="component" value="Unassembled WGS sequence"/>
</dbReference>
<reference evidence="8 9" key="1">
    <citation type="submission" date="2019-04" db="EMBL/GenBank/DDBJ databases">
        <title>Azoarcus nasutitermitis sp. nov. isolated from termite nest.</title>
        <authorList>
            <person name="Lin S.-Y."/>
            <person name="Hameed A."/>
            <person name="Hsu Y.-H."/>
            <person name="Young C.-C."/>
        </authorList>
    </citation>
    <scope>NUCLEOTIDE SEQUENCE [LARGE SCALE GENOMIC DNA]</scope>
    <source>
        <strain evidence="8 9">CC-YHH838</strain>
    </source>
</reference>
<keyword evidence="9" id="KW-1185">Reference proteome</keyword>
<dbReference type="GO" id="GO:0006310">
    <property type="term" value="P:DNA recombination"/>
    <property type="evidence" value="ECO:0007669"/>
    <property type="project" value="UniProtKB-KW"/>
</dbReference>
<dbReference type="EMBL" id="SSOC01000009">
    <property type="protein sequence ID" value="THF61437.1"/>
    <property type="molecule type" value="Genomic_DNA"/>
</dbReference>
<comment type="similarity">
    <text evidence="1">Belongs to the 'phage' integrase family.</text>
</comment>
<dbReference type="SUPFAM" id="SSF56349">
    <property type="entry name" value="DNA breaking-rejoining enzymes"/>
    <property type="match status" value="1"/>
</dbReference>
<proteinExistence type="inferred from homology"/>
<evidence type="ECO:0000313" key="9">
    <source>
        <dbReference type="Proteomes" id="UP000308430"/>
    </source>
</evidence>
<dbReference type="InterPro" id="IPR002104">
    <property type="entry name" value="Integrase_catalytic"/>
</dbReference>
<dbReference type="InterPro" id="IPR011010">
    <property type="entry name" value="DNA_brk_join_enz"/>
</dbReference>
<keyword evidence="3 5" id="KW-0238">DNA-binding</keyword>
<dbReference type="Gene3D" id="1.10.150.130">
    <property type="match status" value="1"/>
</dbReference>
<feature type="domain" description="Tyr recombinase" evidence="6">
    <location>
        <begin position="200"/>
        <end position="377"/>
    </location>
</feature>
<dbReference type="Gene3D" id="1.10.443.10">
    <property type="entry name" value="Intergrase catalytic core"/>
    <property type="match status" value="1"/>
</dbReference>
<dbReference type="PANTHER" id="PTHR30629:SF2">
    <property type="entry name" value="PROPHAGE INTEGRASE INTS-RELATED"/>
    <property type="match status" value="1"/>
</dbReference>
<evidence type="ECO:0000256" key="1">
    <source>
        <dbReference type="ARBA" id="ARBA00008857"/>
    </source>
</evidence>
<dbReference type="Pfam" id="PF13356">
    <property type="entry name" value="Arm-DNA-bind_3"/>
    <property type="match status" value="1"/>
</dbReference>
<dbReference type="Gene3D" id="3.30.160.390">
    <property type="entry name" value="Integrase, DNA-binding domain"/>
    <property type="match status" value="1"/>
</dbReference>
<evidence type="ECO:0000256" key="5">
    <source>
        <dbReference type="PROSITE-ProRule" id="PRU01248"/>
    </source>
</evidence>
<gene>
    <name evidence="8" type="ORF">E6C76_20365</name>
</gene>
<keyword evidence="4" id="KW-0233">DNA recombination</keyword>
<dbReference type="InterPro" id="IPR050808">
    <property type="entry name" value="Phage_Integrase"/>
</dbReference>
<dbReference type="PROSITE" id="PS51900">
    <property type="entry name" value="CB"/>
    <property type="match status" value="1"/>
</dbReference>
<dbReference type="InterPro" id="IPR038488">
    <property type="entry name" value="Integrase_DNA-bd_sf"/>
</dbReference>
<dbReference type="InterPro" id="IPR025166">
    <property type="entry name" value="Integrase_DNA_bind_dom"/>
</dbReference>
<dbReference type="GO" id="GO:0015074">
    <property type="term" value="P:DNA integration"/>
    <property type="evidence" value="ECO:0007669"/>
    <property type="project" value="UniProtKB-KW"/>
</dbReference>
<dbReference type="InterPro" id="IPR013762">
    <property type="entry name" value="Integrase-like_cat_sf"/>
</dbReference>
<dbReference type="OrthoDB" id="9775880at2"/>
<dbReference type="CDD" id="cd00801">
    <property type="entry name" value="INT_P4_C"/>
    <property type="match status" value="1"/>
</dbReference>